<dbReference type="GO" id="GO:0016020">
    <property type="term" value="C:membrane"/>
    <property type="evidence" value="ECO:0007669"/>
    <property type="project" value="UniProtKB-SubCell"/>
</dbReference>
<keyword evidence="7" id="KW-1185">Reference proteome</keyword>
<dbReference type="HOGENOM" id="CLU_2661382_0_0_1"/>
<comment type="catalytic activity">
    <reaction evidence="4">
        <text>[(1-&gt;4)-N-acetyl-beta-D-glucosaminyl](n) + UDP-N-acetyl-alpha-D-glucosamine = [(1-&gt;4)-N-acetyl-beta-D-glucosaminyl](n+1) + UDP + H(+)</text>
        <dbReference type="Rhea" id="RHEA:16637"/>
        <dbReference type="Rhea" id="RHEA-COMP:9593"/>
        <dbReference type="Rhea" id="RHEA-COMP:9595"/>
        <dbReference type="ChEBI" id="CHEBI:15378"/>
        <dbReference type="ChEBI" id="CHEBI:17029"/>
        <dbReference type="ChEBI" id="CHEBI:57705"/>
        <dbReference type="ChEBI" id="CHEBI:58223"/>
        <dbReference type="EC" id="2.4.1.16"/>
    </reaction>
</comment>
<evidence type="ECO:0000256" key="3">
    <source>
        <dbReference type="ARBA" id="ARBA00023136"/>
    </source>
</evidence>
<organism evidence="6 7">
    <name type="scientific">Scleroderma citrinum Foug A</name>
    <dbReference type="NCBI Taxonomy" id="1036808"/>
    <lineage>
        <taxon>Eukaryota</taxon>
        <taxon>Fungi</taxon>
        <taxon>Dikarya</taxon>
        <taxon>Basidiomycota</taxon>
        <taxon>Agaricomycotina</taxon>
        <taxon>Agaricomycetes</taxon>
        <taxon>Agaricomycetidae</taxon>
        <taxon>Boletales</taxon>
        <taxon>Sclerodermatineae</taxon>
        <taxon>Sclerodermataceae</taxon>
        <taxon>Scleroderma</taxon>
    </lineage>
</organism>
<dbReference type="PANTHER" id="PTHR22914">
    <property type="entry name" value="CHITIN SYNTHASE"/>
    <property type="match status" value="1"/>
</dbReference>
<keyword evidence="2 5" id="KW-0812">Transmembrane</keyword>
<reference evidence="6 7" key="1">
    <citation type="submission" date="2014-04" db="EMBL/GenBank/DDBJ databases">
        <authorList>
            <consortium name="DOE Joint Genome Institute"/>
            <person name="Kuo A."/>
            <person name="Kohler A."/>
            <person name="Nagy L.G."/>
            <person name="Floudas D."/>
            <person name="Copeland A."/>
            <person name="Barry K.W."/>
            <person name="Cichocki N."/>
            <person name="Veneault-Fourrey C."/>
            <person name="LaButti K."/>
            <person name="Lindquist E.A."/>
            <person name="Lipzen A."/>
            <person name="Lundell T."/>
            <person name="Morin E."/>
            <person name="Murat C."/>
            <person name="Sun H."/>
            <person name="Tunlid A."/>
            <person name="Henrissat B."/>
            <person name="Grigoriev I.V."/>
            <person name="Hibbett D.S."/>
            <person name="Martin F."/>
            <person name="Nordberg H.P."/>
            <person name="Cantor M.N."/>
            <person name="Hua S.X."/>
        </authorList>
    </citation>
    <scope>NUCLEOTIDE SEQUENCE [LARGE SCALE GENOMIC DNA]</scope>
    <source>
        <strain evidence="6 7">Foug A</strain>
    </source>
</reference>
<accession>A0A0C3AU10</accession>
<reference evidence="7" key="2">
    <citation type="submission" date="2015-01" db="EMBL/GenBank/DDBJ databases">
        <title>Evolutionary Origins and Diversification of the Mycorrhizal Mutualists.</title>
        <authorList>
            <consortium name="DOE Joint Genome Institute"/>
            <consortium name="Mycorrhizal Genomics Consortium"/>
            <person name="Kohler A."/>
            <person name="Kuo A."/>
            <person name="Nagy L.G."/>
            <person name="Floudas D."/>
            <person name="Copeland A."/>
            <person name="Barry K.W."/>
            <person name="Cichocki N."/>
            <person name="Veneault-Fourrey C."/>
            <person name="LaButti K."/>
            <person name="Lindquist E.A."/>
            <person name="Lipzen A."/>
            <person name="Lundell T."/>
            <person name="Morin E."/>
            <person name="Murat C."/>
            <person name="Riley R."/>
            <person name="Ohm R."/>
            <person name="Sun H."/>
            <person name="Tunlid A."/>
            <person name="Henrissat B."/>
            <person name="Grigoriev I.V."/>
            <person name="Hibbett D.S."/>
            <person name="Martin F."/>
        </authorList>
    </citation>
    <scope>NUCLEOTIDE SEQUENCE [LARGE SCALE GENOMIC DNA]</scope>
    <source>
        <strain evidence="7">Foug A</strain>
    </source>
</reference>
<dbReference type="OrthoDB" id="2675811at2759"/>
<name>A0A0C3AU10_9AGAM</name>
<proteinExistence type="predicted"/>
<dbReference type="Pfam" id="PF03142">
    <property type="entry name" value="Chitin_synth_2"/>
    <property type="match status" value="1"/>
</dbReference>
<evidence type="ECO:0000256" key="1">
    <source>
        <dbReference type="ARBA" id="ARBA00004141"/>
    </source>
</evidence>
<dbReference type="Proteomes" id="UP000053989">
    <property type="component" value="Unassembled WGS sequence"/>
</dbReference>
<dbReference type="GO" id="GO:0004100">
    <property type="term" value="F:chitin synthase activity"/>
    <property type="evidence" value="ECO:0007669"/>
    <property type="project" value="UniProtKB-EC"/>
</dbReference>
<keyword evidence="5" id="KW-1133">Transmembrane helix</keyword>
<dbReference type="InParanoid" id="A0A0C3AU10"/>
<comment type="subcellular location">
    <subcellularLocation>
        <location evidence="1">Membrane</location>
        <topology evidence="1">Multi-pass membrane protein</topology>
    </subcellularLocation>
</comment>
<dbReference type="PANTHER" id="PTHR22914:SF45">
    <property type="entry name" value="CHITIN SYNTHASE"/>
    <property type="match status" value="1"/>
</dbReference>
<evidence type="ECO:0000313" key="7">
    <source>
        <dbReference type="Proteomes" id="UP000053989"/>
    </source>
</evidence>
<protein>
    <submittedName>
        <fullName evidence="6">Uncharacterized protein</fullName>
    </submittedName>
</protein>
<evidence type="ECO:0000313" key="6">
    <source>
        <dbReference type="EMBL" id="KIM68447.1"/>
    </source>
</evidence>
<evidence type="ECO:0000256" key="4">
    <source>
        <dbReference type="ARBA" id="ARBA00048014"/>
    </source>
</evidence>
<dbReference type="GO" id="GO:0071944">
    <property type="term" value="C:cell periphery"/>
    <property type="evidence" value="ECO:0007669"/>
    <property type="project" value="TreeGrafter"/>
</dbReference>
<dbReference type="GO" id="GO:0031505">
    <property type="term" value="P:fungal-type cell wall organization"/>
    <property type="evidence" value="ECO:0007669"/>
    <property type="project" value="TreeGrafter"/>
</dbReference>
<dbReference type="GO" id="GO:0030428">
    <property type="term" value="C:cell septum"/>
    <property type="evidence" value="ECO:0007669"/>
    <property type="project" value="TreeGrafter"/>
</dbReference>
<feature type="non-terminal residue" evidence="6">
    <location>
        <position position="1"/>
    </location>
</feature>
<gene>
    <name evidence="6" type="ORF">SCLCIDRAFT_105595</name>
</gene>
<dbReference type="AlphaFoldDB" id="A0A0C3AU10"/>
<sequence length="76" mass="9027">VYGLQALVFVLHRKWDMVGWMVFYILVIPIFSTILPIYSFWHMDDFSWGAMHVMLGESGKRFIIHVSAFLCKMFHD</sequence>
<keyword evidence="3 5" id="KW-0472">Membrane</keyword>
<dbReference type="InterPro" id="IPR004835">
    <property type="entry name" value="Chitin_synth"/>
</dbReference>
<evidence type="ECO:0000256" key="5">
    <source>
        <dbReference type="SAM" id="Phobius"/>
    </source>
</evidence>
<dbReference type="EMBL" id="KN822009">
    <property type="protein sequence ID" value="KIM68447.1"/>
    <property type="molecule type" value="Genomic_DNA"/>
</dbReference>
<feature type="transmembrane region" description="Helical" evidence="5">
    <location>
        <begin position="20"/>
        <end position="41"/>
    </location>
</feature>
<evidence type="ECO:0000256" key="2">
    <source>
        <dbReference type="ARBA" id="ARBA00022692"/>
    </source>
</evidence>
<dbReference type="GO" id="GO:0006031">
    <property type="term" value="P:chitin biosynthetic process"/>
    <property type="evidence" value="ECO:0007669"/>
    <property type="project" value="TreeGrafter"/>
</dbReference>
<dbReference type="STRING" id="1036808.A0A0C3AU10"/>